<evidence type="ECO:0000256" key="1">
    <source>
        <dbReference type="SAM" id="Phobius"/>
    </source>
</evidence>
<protein>
    <submittedName>
        <fullName evidence="2">Uncharacterized protein</fullName>
    </submittedName>
</protein>
<gene>
    <name evidence="2" type="ORF">OIU84_028320</name>
</gene>
<evidence type="ECO:0000313" key="3">
    <source>
        <dbReference type="Proteomes" id="UP001162972"/>
    </source>
</evidence>
<organism evidence="2 3">
    <name type="scientific">Salix udensis</name>
    <dbReference type="NCBI Taxonomy" id="889485"/>
    <lineage>
        <taxon>Eukaryota</taxon>
        <taxon>Viridiplantae</taxon>
        <taxon>Streptophyta</taxon>
        <taxon>Embryophyta</taxon>
        <taxon>Tracheophyta</taxon>
        <taxon>Spermatophyta</taxon>
        <taxon>Magnoliopsida</taxon>
        <taxon>eudicotyledons</taxon>
        <taxon>Gunneridae</taxon>
        <taxon>Pentapetalae</taxon>
        <taxon>rosids</taxon>
        <taxon>fabids</taxon>
        <taxon>Malpighiales</taxon>
        <taxon>Salicaceae</taxon>
        <taxon>Saliceae</taxon>
        <taxon>Salix</taxon>
    </lineage>
</organism>
<keyword evidence="1" id="KW-1133">Transmembrane helix</keyword>
<evidence type="ECO:0000313" key="2">
    <source>
        <dbReference type="EMBL" id="KAJ6420914.1"/>
    </source>
</evidence>
<feature type="transmembrane region" description="Helical" evidence="1">
    <location>
        <begin position="50"/>
        <end position="69"/>
    </location>
</feature>
<reference evidence="2 3" key="1">
    <citation type="journal article" date="2023" name="Int. J. Mol. Sci.">
        <title>De Novo Assembly and Annotation of 11 Diverse Shrub Willow (Salix) Genomes Reveals Novel Gene Organization in Sex-Linked Regions.</title>
        <authorList>
            <person name="Hyden B."/>
            <person name="Feng K."/>
            <person name="Yates T.B."/>
            <person name="Jawdy S."/>
            <person name="Cereghino C."/>
            <person name="Smart L.B."/>
            <person name="Muchero W."/>
        </authorList>
    </citation>
    <scope>NUCLEOTIDE SEQUENCE [LARGE SCALE GENOMIC DNA]</scope>
    <source>
        <tissue evidence="2">Shoot tip</tissue>
    </source>
</reference>
<dbReference type="AlphaFoldDB" id="A0AAD6P8U5"/>
<accession>A0AAD6P8U5</accession>
<sequence>MQAREPVGFKYCSFPYRFFNDFQPVNNRPKGYICYPYTFSTEKFLLPNPVLFYCLQHFLGFLLCLLKFFTFRTKQSPQHCCALQPELIMTLITRNQTDCQRKLILKGPVL</sequence>
<keyword evidence="3" id="KW-1185">Reference proteome</keyword>
<keyword evidence="1" id="KW-0472">Membrane</keyword>
<name>A0AAD6P8U5_9ROSI</name>
<proteinExistence type="predicted"/>
<dbReference type="EMBL" id="JAPFFJ010000008">
    <property type="protein sequence ID" value="KAJ6420914.1"/>
    <property type="molecule type" value="Genomic_DNA"/>
</dbReference>
<keyword evidence="1" id="KW-0812">Transmembrane</keyword>
<comment type="caution">
    <text evidence="2">The sequence shown here is derived from an EMBL/GenBank/DDBJ whole genome shotgun (WGS) entry which is preliminary data.</text>
</comment>
<dbReference type="Proteomes" id="UP001162972">
    <property type="component" value="Chromosome 17"/>
</dbReference>